<comment type="subcellular location">
    <subcellularLocation>
        <location evidence="1">Cytoplasm</location>
    </subcellularLocation>
</comment>
<dbReference type="InterPro" id="IPR011055">
    <property type="entry name" value="Dup_hybrid_motif"/>
</dbReference>
<dbReference type="PANTHER" id="PTHR45008:SF1">
    <property type="entry name" value="PTS SYSTEM GLUCOSE-SPECIFIC EIIA COMPONENT"/>
    <property type="match status" value="1"/>
</dbReference>
<dbReference type="PANTHER" id="PTHR45008">
    <property type="entry name" value="PTS SYSTEM GLUCOSE-SPECIFIC EIIA COMPONENT"/>
    <property type="match status" value="1"/>
</dbReference>
<feature type="domain" description="PTS EIIA type-1" evidence="7">
    <location>
        <begin position="33"/>
        <end position="137"/>
    </location>
</feature>
<keyword evidence="2" id="KW-0813">Transport</keyword>
<evidence type="ECO:0000256" key="6">
    <source>
        <dbReference type="ARBA" id="ARBA00022777"/>
    </source>
</evidence>
<reference evidence="8" key="1">
    <citation type="submission" date="2019-11" db="EMBL/GenBank/DDBJ databases">
        <authorList>
            <person name="Feng L."/>
        </authorList>
    </citation>
    <scope>NUCLEOTIDE SEQUENCE</scope>
    <source>
        <strain evidence="8">CramosumLFYP8</strain>
    </source>
</reference>
<dbReference type="PROSITE" id="PS00371">
    <property type="entry name" value="PTS_EIIA_TYPE_1_HIS"/>
    <property type="match status" value="1"/>
</dbReference>
<dbReference type="EMBL" id="CACRTL010000031">
    <property type="protein sequence ID" value="VYU25107.1"/>
    <property type="molecule type" value="Genomic_DNA"/>
</dbReference>
<evidence type="ECO:0000256" key="1">
    <source>
        <dbReference type="ARBA" id="ARBA00004496"/>
    </source>
</evidence>
<gene>
    <name evidence="8" type="primary">ptsG_7</name>
    <name evidence="8" type="ORF">CRLFYP8_03321</name>
</gene>
<dbReference type="InterPro" id="IPR001127">
    <property type="entry name" value="PTS_EIIA_1_perm"/>
</dbReference>
<dbReference type="NCBIfam" id="TIGR00830">
    <property type="entry name" value="PTBA"/>
    <property type="match status" value="1"/>
</dbReference>
<sequence>MMFCFQRKKEYFPNHSIAAVTTGQLIPLSEVKDQVFSQRMMGDGIAIIPDGDYIVAPCDGVIKMIYPTLHAFGIENNDGLEILVHIGIDTVNLKGQGFKKYVKEGQRVSLGDKVISVNNYQLKNNGIDLTTMMLFPNNKFPLKFVCKGKVKKAKTIVAMYEVKEKRG</sequence>
<accession>A0A6N3DHD1</accession>
<evidence type="ECO:0000313" key="8">
    <source>
        <dbReference type="EMBL" id="VYU25107.1"/>
    </source>
</evidence>
<name>A0A6N3DHD1_9FIRM</name>
<keyword evidence="3" id="KW-0762">Sugar transport</keyword>
<dbReference type="Pfam" id="PF00358">
    <property type="entry name" value="PTS_EIIA_1"/>
    <property type="match status" value="1"/>
</dbReference>
<dbReference type="GO" id="GO:0005737">
    <property type="term" value="C:cytoplasm"/>
    <property type="evidence" value="ECO:0007669"/>
    <property type="project" value="UniProtKB-SubCell"/>
</dbReference>
<evidence type="ECO:0000256" key="5">
    <source>
        <dbReference type="ARBA" id="ARBA00022683"/>
    </source>
</evidence>
<dbReference type="Gene3D" id="2.70.70.10">
    <property type="entry name" value="Glucose Permease (Domain IIA)"/>
    <property type="match status" value="1"/>
</dbReference>
<keyword evidence="4" id="KW-0808">Transferase</keyword>
<evidence type="ECO:0000259" key="7">
    <source>
        <dbReference type="PROSITE" id="PS51093"/>
    </source>
</evidence>
<evidence type="ECO:0000256" key="2">
    <source>
        <dbReference type="ARBA" id="ARBA00022448"/>
    </source>
</evidence>
<dbReference type="PROSITE" id="PS51093">
    <property type="entry name" value="PTS_EIIA_TYPE_1"/>
    <property type="match status" value="1"/>
</dbReference>
<dbReference type="InterPro" id="IPR050890">
    <property type="entry name" value="PTS_EIIA_component"/>
</dbReference>
<keyword evidence="6" id="KW-0418">Kinase</keyword>
<dbReference type="FunFam" id="2.70.70.10:FF:000001">
    <property type="entry name" value="PTS system glucose-specific IIA component"/>
    <property type="match status" value="1"/>
</dbReference>
<evidence type="ECO:0000256" key="3">
    <source>
        <dbReference type="ARBA" id="ARBA00022597"/>
    </source>
</evidence>
<organism evidence="8">
    <name type="scientific">Thomasclavelia ramosa</name>
    <dbReference type="NCBI Taxonomy" id="1547"/>
    <lineage>
        <taxon>Bacteria</taxon>
        <taxon>Bacillati</taxon>
        <taxon>Bacillota</taxon>
        <taxon>Erysipelotrichia</taxon>
        <taxon>Erysipelotrichales</taxon>
        <taxon>Coprobacillaceae</taxon>
        <taxon>Thomasclavelia</taxon>
    </lineage>
</organism>
<dbReference type="SUPFAM" id="SSF51261">
    <property type="entry name" value="Duplicated hybrid motif"/>
    <property type="match status" value="1"/>
</dbReference>
<dbReference type="GO" id="GO:0016301">
    <property type="term" value="F:kinase activity"/>
    <property type="evidence" value="ECO:0007669"/>
    <property type="project" value="UniProtKB-KW"/>
</dbReference>
<dbReference type="GO" id="GO:0009401">
    <property type="term" value="P:phosphoenolpyruvate-dependent sugar phosphotransferase system"/>
    <property type="evidence" value="ECO:0007669"/>
    <property type="project" value="UniProtKB-KW"/>
</dbReference>
<protein>
    <submittedName>
        <fullName evidence="8">PTS system glucose-specific EIICBA component</fullName>
    </submittedName>
</protein>
<dbReference type="AlphaFoldDB" id="A0A6N3DHD1"/>
<keyword evidence="5" id="KW-0598">Phosphotransferase system</keyword>
<evidence type="ECO:0000256" key="4">
    <source>
        <dbReference type="ARBA" id="ARBA00022679"/>
    </source>
</evidence>
<proteinExistence type="predicted"/>